<accession>W9GGV2</accession>
<reference evidence="4" key="1">
    <citation type="submission" date="2013-08" db="EMBL/GenBank/DDBJ databases">
        <title>Intrasporangium oryzae NRRL B-24470.</title>
        <authorList>
            <person name="Liu H."/>
            <person name="Wang G."/>
        </authorList>
    </citation>
    <scope>NUCLEOTIDE SEQUENCE [LARGE SCALE GENOMIC DNA]</scope>
    <source>
        <strain evidence="4">Q5-1</strain>
    </source>
</reference>
<dbReference type="SUPFAM" id="SSF46785">
    <property type="entry name" value="Winged helix' DNA-binding domain"/>
    <property type="match status" value="1"/>
</dbReference>
<dbReference type="InterPro" id="IPR036390">
    <property type="entry name" value="WH_DNA-bd_sf"/>
</dbReference>
<dbReference type="InterPro" id="IPR036388">
    <property type="entry name" value="WH-like_DNA-bd_sf"/>
</dbReference>
<dbReference type="Proteomes" id="UP000019494">
    <property type="component" value="Unassembled WGS sequence"/>
</dbReference>
<dbReference type="PANTHER" id="PTHR39515">
    <property type="entry name" value="CONSERVED PROTEIN"/>
    <property type="match status" value="1"/>
</dbReference>
<dbReference type="GO" id="GO:0003700">
    <property type="term" value="F:DNA-binding transcription factor activity"/>
    <property type="evidence" value="ECO:0007669"/>
    <property type="project" value="InterPro"/>
</dbReference>
<dbReference type="SMART" id="SM00347">
    <property type="entry name" value="HTH_MARR"/>
    <property type="match status" value="1"/>
</dbReference>
<dbReference type="AlphaFoldDB" id="W9GGV2"/>
<organism evidence="3 4">
    <name type="scientific">Intrasporangium chromatireducens Q5-1</name>
    <dbReference type="NCBI Taxonomy" id="584657"/>
    <lineage>
        <taxon>Bacteria</taxon>
        <taxon>Bacillati</taxon>
        <taxon>Actinomycetota</taxon>
        <taxon>Actinomycetes</taxon>
        <taxon>Micrococcales</taxon>
        <taxon>Intrasporangiaceae</taxon>
        <taxon>Intrasporangium</taxon>
    </lineage>
</organism>
<dbReference type="Pfam" id="PF12802">
    <property type="entry name" value="MarR_2"/>
    <property type="match status" value="1"/>
</dbReference>
<dbReference type="PROSITE" id="PS50995">
    <property type="entry name" value="HTH_MARR_2"/>
    <property type="match status" value="1"/>
</dbReference>
<protein>
    <submittedName>
        <fullName evidence="3">Transcriptional regulator</fullName>
    </submittedName>
</protein>
<name>W9GGV2_9MICO</name>
<dbReference type="InterPro" id="IPR052526">
    <property type="entry name" value="HTH-type_Bedaq_tolerance"/>
</dbReference>
<gene>
    <name evidence="3" type="ORF">N864_11195</name>
</gene>
<dbReference type="PANTHER" id="PTHR39515:SF2">
    <property type="entry name" value="HTH-TYPE TRANSCRIPTIONAL REGULATOR RV0880"/>
    <property type="match status" value="1"/>
</dbReference>
<feature type="region of interest" description="Disordered" evidence="1">
    <location>
        <begin position="1"/>
        <end position="63"/>
    </location>
</feature>
<evidence type="ECO:0000256" key="1">
    <source>
        <dbReference type="SAM" id="MobiDB-lite"/>
    </source>
</evidence>
<proteinExistence type="predicted"/>
<feature type="domain" description="HTH marR-type" evidence="2">
    <location>
        <begin position="62"/>
        <end position="199"/>
    </location>
</feature>
<evidence type="ECO:0000313" key="4">
    <source>
        <dbReference type="Proteomes" id="UP000019494"/>
    </source>
</evidence>
<sequence length="208" mass="21549">MTSSTGTPPTVANERPARRGPAAGQDAAGRRGDTAPRGDTTPRGDTGQPGGPTVADGAPEPPDEVLRALAGDLRAEVNRLAYHLRAPATRSGITPTRLAALAALAHAETGLRAGDLAARMGITPASMSRLIDILVEAGWADRSRDPEDARAVLLTLTDPGRREIEELRRDNVASLAADLASLDPAERAVLAAAVPLLRALSDRRLAAG</sequence>
<comment type="caution">
    <text evidence="3">The sequence shown here is derived from an EMBL/GenBank/DDBJ whole genome shotgun (WGS) entry which is preliminary data.</text>
</comment>
<evidence type="ECO:0000259" key="2">
    <source>
        <dbReference type="PROSITE" id="PS50995"/>
    </source>
</evidence>
<feature type="compositionally biased region" description="Polar residues" evidence="1">
    <location>
        <begin position="1"/>
        <end position="10"/>
    </location>
</feature>
<dbReference type="Gene3D" id="1.10.10.10">
    <property type="entry name" value="Winged helix-like DNA-binding domain superfamily/Winged helix DNA-binding domain"/>
    <property type="match status" value="1"/>
</dbReference>
<dbReference type="InterPro" id="IPR000835">
    <property type="entry name" value="HTH_MarR-typ"/>
</dbReference>
<dbReference type="EMBL" id="AWQS01000249">
    <property type="protein sequence ID" value="EWT04422.1"/>
    <property type="molecule type" value="Genomic_DNA"/>
</dbReference>
<dbReference type="RefSeq" id="WP_051518794.1">
    <property type="nucleotide sequence ID" value="NZ_AWQS01000249.1"/>
</dbReference>
<evidence type="ECO:0000313" key="3">
    <source>
        <dbReference type="EMBL" id="EWT04422.1"/>
    </source>
</evidence>
<keyword evidence="4" id="KW-1185">Reference proteome</keyword>
<dbReference type="OrthoDB" id="9815567at2"/>
<feature type="compositionally biased region" description="Basic and acidic residues" evidence="1">
    <location>
        <begin position="28"/>
        <end position="42"/>
    </location>
</feature>